<sequence length="160" mass="18286">MVATTDGDTITVRNDDFQRVKVRLAEIDAPQRRQAFGTRSRQSLGELCHEKRTEVRVIDVERYGRVIGRVSCVGVDANAARMRRGMAWVYNRYATDKTFYRLRVAARSAGRELWADQHPVVPRDWRKRSCPPETPGETAVMRACYAREINHSGATPPRNP</sequence>
<organism evidence="5 6">
    <name type="scientific">Aromatoleum diolicum</name>
    <dbReference type="NCBI Taxonomy" id="75796"/>
    <lineage>
        <taxon>Bacteria</taxon>
        <taxon>Pseudomonadati</taxon>
        <taxon>Pseudomonadota</taxon>
        <taxon>Betaproteobacteria</taxon>
        <taxon>Rhodocyclales</taxon>
        <taxon>Rhodocyclaceae</taxon>
        <taxon>Aromatoleum</taxon>
    </lineage>
</organism>
<evidence type="ECO:0000256" key="2">
    <source>
        <dbReference type="ARBA" id="ARBA00022759"/>
    </source>
</evidence>
<dbReference type="Proteomes" id="UP000648984">
    <property type="component" value="Unassembled WGS sequence"/>
</dbReference>
<name>A0ABX1Q9M7_9RHOO</name>
<evidence type="ECO:0000259" key="4">
    <source>
        <dbReference type="PROSITE" id="PS50830"/>
    </source>
</evidence>
<dbReference type="Pfam" id="PF00565">
    <property type="entry name" value="SNase"/>
    <property type="match status" value="1"/>
</dbReference>
<dbReference type="PROSITE" id="PS50830">
    <property type="entry name" value="TNASE_3"/>
    <property type="match status" value="1"/>
</dbReference>
<dbReference type="SUPFAM" id="SSF50199">
    <property type="entry name" value="Staphylococcal nuclease"/>
    <property type="match status" value="1"/>
</dbReference>
<accession>A0ABX1Q9M7</accession>
<gene>
    <name evidence="5" type="ORF">GPA25_03000</name>
</gene>
<dbReference type="InterPro" id="IPR035437">
    <property type="entry name" value="SNase_OB-fold_sf"/>
</dbReference>
<reference evidence="5 6" key="1">
    <citation type="submission" date="2019-12" db="EMBL/GenBank/DDBJ databases">
        <title>Comparative genomics gives insights into the taxonomy of the Azoarcus-Aromatoleum group and reveals separate origins of nif in the plant-associated Azoarcus and non-plant-associated Aromatoleum sub-groups.</title>
        <authorList>
            <person name="Lafos M."/>
            <person name="Maluk M."/>
            <person name="Batista M."/>
            <person name="Junghare M."/>
            <person name="Carmona M."/>
            <person name="Faoro H."/>
            <person name="Cruz L.M."/>
            <person name="Battistoni F."/>
            <person name="De Souza E."/>
            <person name="Pedrosa F."/>
            <person name="Chen W.-M."/>
            <person name="Poole P.S."/>
            <person name="Dixon R.A."/>
            <person name="James E.K."/>
        </authorList>
    </citation>
    <scope>NUCLEOTIDE SEQUENCE [LARGE SCALE GENOMIC DNA]</scope>
    <source>
        <strain evidence="5 6">22Lin</strain>
    </source>
</reference>
<keyword evidence="6" id="KW-1185">Reference proteome</keyword>
<feature type="domain" description="TNase-like" evidence="4">
    <location>
        <begin position="1"/>
        <end position="116"/>
    </location>
</feature>
<keyword evidence="3" id="KW-0378">Hydrolase</keyword>
<evidence type="ECO:0000313" key="5">
    <source>
        <dbReference type="EMBL" id="NMG73721.1"/>
    </source>
</evidence>
<protein>
    <submittedName>
        <fullName evidence="5">Nuclease</fullName>
    </submittedName>
</protein>
<evidence type="ECO:0000313" key="6">
    <source>
        <dbReference type="Proteomes" id="UP000648984"/>
    </source>
</evidence>
<evidence type="ECO:0000256" key="3">
    <source>
        <dbReference type="ARBA" id="ARBA00022801"/>
    </source>
</evidence>
<dbReference type="PANTHER" id="PTHR12302">
    <property type="entry name" value="EBNA2 BINDING PROTEIN P100"/>
    <property type="match status" value="1"/>
</dbReference>
<keyword evidence="1" id="KW-0540">Nuclease</keyword>
<evidence type="ECO:0000256" key="1">
    <source>
        <dbReference type="ARBA" id="ARBA00022722"/>
    </source>
</evidence>
<dbReference type="Gene3D" id="2.40.50.90">
    <property type="match status" value="1"/>
</dbReference>
<comment type="caution">
    <text evidence="5">The sequence shown here is derived from an EMBL/GenBank/DDBJ whole genome shotgun (WGS) entry which is preliminary data.</text>
</comment>
<proteinExistence type="predicted"/>
<dbReference type="EMBL" id="WTVQ01000003">
    <property type="protein sequence ID" value="NMG73721.1"/>
    <property type="molecule type" value="Genomic_DNA"/>
</dbReference>
<dbReference type="InterPro" id="IPR016071">
    <property type="entry name" value="Staphylococal_nuclease_OB-fold"/>
</dbReference>
<keyword evidence="2" id="KW-0255">Endonuclease</keyword>
<dbReference type="PANTHER" id="PTHR12302:SF3">
    <property type="entry name" value="SERINE_THREONINE-PROTEIN KINASE 31"/>
    <property type="match status" value="1"/>
</dbReference>
<dbReference type="SMART" id="SM00318">
    <property type="entry name" value="SNc"/>
    <property type="match status" value="1"/>
</dbReference>